<gene>
    <name evidence="6" type="ORF">SAMN05216261_2779</name>
</gene>
<dbReference type="SUPFAM" id="SSF46894">
    <property type="entry name" value="C-terminal effector domain of the bipartite response regulators"/>
    <property type="match status" value="1"/>
</dbReference>
<dbReference type="GO" id="GO:0006355">
    <property type="term" value="P:regulation of DNA-templated transcription"/>
    <property type="evidence" value="ECO:0007669"/>
    <property type="project" value="InterPro"/>
</dbReference>
<evidence type="ECO:0000256" key="2">
    <source>
        <dbReference type="PROSITE-ProRule" id="PRU01091"/>
    </source>
</evidence>
<evidence type="ECO:0000256" key="4">
    <source>
        <dbReference type="SAM" id="SignalP"/>
    </source>
</evidence>
<name>A0A1M6GI72_9FLAO</name>
<proteinExistence type="predicted"/>
<dbReference type="SMART" id="SM00862">
    <property type="entry name" value="Trans_reg_C"/>
    <property type="match status" value="1"/>
</dbReference>
<protein>
    <submittedName>
        <fullName evidence="6">Transcriptional regulatory protein, C terminal</fullName>
    </submittedName>
</protein>
<keyword evidence="3" id="KW-1133">Transmembrane helix</keyword>
<dbReference type="GO" id="GO:0000160">
    <property type="term" value="P:phosphorelay signal transduction system"/>
    <property type="evidence" value="ECO:0007669"/>
    <property type="project" value="InterPro"/>
</dbReference>
<dbReference type="STRING" id="1178825.SAMN05216261_2779"/>
<organism evidence="6 7">
    <name type="scientific">Algibacter luteus</name>
    <dbReference type="NCBI Taxonomy" id="1178825"/>
    <lineage>
        <taxon>Bacteria</taxon>
        <taxon>Pseudomonadati</taxon>
        <taxon>Bacteroidota</taxon>
        <taxon>Flavobacteriia</taxon>
        <taxon>Flavobacteriales</taxon>
        <taxon>Flavobacteriaceae</taxon>
        <taxon>Algibacter</taxon>
    </lineage>
</organism>
<feature type="chain" id="PRO_5009917750" evidence="4">
    <location>
        <begin position="26"/>
        <end position="298"/>
    </location>
</feature>
<dbReference type="eggNOG" id="COG0745">
    <property type="taxonomic scope" value="Bacteria"/>
</dbReference>
<sequence length="298" mass="33887">MNLGYFRSKIGIFSCLLLFAGSLNAQNSLKDKHIEVALRMLGHKILQSVSDSTSRVLPVIKENNQYRIQFESDFAFTSEGLVAMVKDIVDDTEIANNYIVEVEHCNTSEIIYSFEVNETSKLDIIPCGGRIQPKSCYNILFTIIDEELSGAEFITLLNSDSNPQEFGNGFYAIILALVIIILIIFFYKRKQSLKKKFNSNLISLGAYHFDKNNTELIIDNQKIELTSKEAELLHLLYKSVNDTVERDVILNMVWGDDGDYIGRTVDVFISKLRKKLEFDSKLKIVNVRGIGYKLVINT</sequence>
<feature type="transmembrane region" description="Helical" evidence="3">
    <location>
        <begin position="169"/>
        <end position="187"/>
    </location>
</feature>
<dbReference type="AlphaFoldDB" id="A0A1M6GI72"/>
<dbReference type="RefSeq" id="WP_019388335.1">
    <property type="nucleotide sequence ID" value="NZ_ALIH01000012.1"/>
</dbReference>
<keyword evidence="3" id="KW-0472">Membrane</keyword>
<keyword evidence="4" id="KW-0732">Signal</keyword>
<accession>A0A1M6GI72</accession>
<dbReference type="InterPro" id="IPR016032">
    <property type="entry name" value="Sig_transdc_resp-reg_C-effctor"/>
</dbReference>
<feature type="signal peptide" evidence="4">
    <location>
        <begin position="1"/>
        <end position="25"/>
    </location>
</feature>
<dbReference type="EMBL" id="FQYK01000008">
    <property type="protein sequence ID" value="SHJ09623.1"/>
    <property type="molecule type" value="Genomic_DNA"/>
</dbReference>
<dbReference type="CDD" id="cd00383">
    <property type="entry name" value="trans_reg_C"/>
    <property type="match status" value="1"/>
</dbReference>
<feature type="DNA-binding region" description="OmpR/PhoB-type" evidence="2">
    <location>
        <begin position="199"/>
        <end position="296"/>
    </location>
</feature>
<dbReference type="InterPro" id="IPR001867">
    <property type="entry name" value="OmpR/PhoB-type_DNA-bd"/>
</dbReference>
<keyword evidence="7" id="KW-1185">Reference proteome</keyword>
<evidence type="ECO:0000256" key="1">
    <source>
        <dbReference type="ARBA" id="ARBA00023125"/>
    </source>
</evidence>
<dbReference type="Gene3D" id="1.10.10.10">
    <property type="entry name" value="Winged helix-like DNA-binding domain superfamily/Winged helix DNA-binding domain"/>
    <property type="match status" value="1"/>
</dbReference>
<dbReference type="Proteomes" id="UP000184396">
    <property type="component" value="Unassembled WGS sequence"/>
</dbReference>
<dbReference type="Pfam" id="PF00486">
    <property type="entry name" value="Trans_reg_C"/>
    <property type="match status" value="1"/>
</dbReference>
<evidence type="ECO:0000259" key="5">
    <source>
        <dbReference type="PROSITE" id="PS51755"/>
    </source>
</evidence>
<evidence type="ECO:0000256" key="3">
    <source>
        <dbReference type="SAM" id="Phobius"/>
    </source>
</evidence>
<evidence type="ECO:0000313" key="7">
    <source>
        <dbReference type="Proteomes" id="UP000184396"/>
    </source>
</evidence>
<feature type="domain" description="OmpR/PhoB-type" evidence="5">
    <location>
        <begin position="199"/>
        <end position="296"/>
    </location>
</feature>
<dbReference type="PROSITE" id="PS51755">
    <property type="entry name" value="OMPR_PHOB"/>
    <property type="match status" value="1"/>
</dbReference>
<dbReference type="GO" id="GO:0003677">
    <property type="term" value="F:DNA binding"/>
    <property type="evidence" value="ECO:0007669"/>
    <property type="project" value="UniProtKB-UniRule"/>
</dbReference>
<dbReference type="InterPro" id="IPR036388">
    <property type="entry name" value="WH-like_DNA-bd_sf"/>
</dbReference>
<evidence type="ECO:0000313" key="6">
    <source>
        <dbReference type="EMBL" id="SHJ09623.1"/>
    </source>
</evidence>
<reference evidence="6 7" key="1">
    <citation type="submission" date="2016-11" db="EMBL/GenBank/DDBJ databases">
        <authorList>
            <person name="Jaros S."/>
            <person name="Januszkiewicz K."/>
            <person name="Wedrychowicz H."/>
        </authorList>
    </citation>
    <scope>NUCLEOTIDE SEQUENCE [LARGE SCALE GENOMIC DNA]</scope>
    <source>
        <strain evidence="6 7">CGMCC 1.12213</strain>
    </source>
</reference>
<keyword evidence="3" id="KW-0812">Transmembrane</keyword>
<keyword evidence="1 2" id="KW-0238">DNA-binding</keyword>